<dbReference type="InterPro" id="IPR047057">
    <property type="entry name" value="MerR_fam"/>
</dbReference>
<dbReference type="Proteomes" id="UP000185639">
    <property type="component" value="Unassembled WGS sequence"/>
</dbReference>
<dbReference type="PANTHER" id="PTHR30204:SF98">
    <property type="entry name" value="HTH-TYPE TRANSCRIPTIONAL REGULATOR ADHR"/>
    <property type="match status" value="1"/>
</dbReference>
<sequence length="123" mass="14449">MNVSEFSKHMGVNPHTVRYYDKLGLLDDVYRLPSGHRYFQEKDIAWFEFIQRLKGTGMPIEKIRIYAALRKEGKKTLASRQDMLKEHSAKLQQKIQIEQQHLVKLNDKINLYQCALDGKISLD</sequence>
<evidence type="ECO:0000259" key="2">
    <source>
        <dbReference type="PROSITE" id="PS50937"/>
    </source>
</evidence>
<dbReference type="Gene3D" id="1.10.1660.10">
    <property type="match status" value="1"/>
</dbReference>
<organism evidence="3 4">
    <name type="scientific">Thalassolituus maritimus</name>
    <dbReference type="NCBI Taxonomy" id="484498"/>
    <lineage>
        <taxon>Bacteria</taxon>
        <taxon>Pseudomonadati</taxon>
        <taxon>Pseudomonadota</taxon>
        <taxon>Gammaproteobacteria</taxon>
        <taxon>Oceanospirillales</taxon>
        <taxon>Oceanospirillaceae</taxon>
        <taxon>Thalassolituus</taxon>
    </lineage>
</organism>
<keyword evidence="1" id="KW-0238">DNA-binding</keyword>
<dbReference type="PANTHER" id="PTHR30204">
    <property type="entry name" value="REDOX-CYCLING DRUG-SENSING TRANSCRIPTIONAL ACTIVATOR SOXR"/>
    <property type="match status" value="1"/>
</dbReference>
<dbReference type="PROSITE" id="PS50937">
    <property type="entry name" value="HTH_MERR_2"/>
    <property type="match status" value="1"/>
</dbReference>
<dbReference type="GO" id="GO:0003700">
    <property type="term" value="F:DNA-binding transcription factor activity"/>
    <property type="evidence" value="ECO:0007669"/>
    <property type="project" value="InterPro"/>
</dbReference>
<dbReference type="SMART" id="SM00422">
    <property type="entry name" value="HTH_MERR"/>
    <property type="match status" value="1"/>
</dbReference>
<evidence type="ECO:0000313" key="3">
    <source>
        <dbReference type="EMBL" id="SIS41822.1"/>
    </source>
</evidence>
<dbReference type="SUPFAM" id="SSF46955">
    <property type="entry name" value="Putative DNA-binding domain"/>
    <property type="match status" value="1"/>
</dbReference>
<dbReference type="EMBL" id="FTOH01000001">
    <property type="protein sequence ID" value="SIS41822.1"/>
    <property type="molecule type" value="Genomic_DNA"/>
</dbReference>
<gene>
    <name evidence="3" type="ORF">SAMN05421686_101111</name>
</gene>
<dbReference type="InterPro" id="IPR000551">
    <property type="entry name" value="MerR-type_HTH_dom"/>
</dbReference>
<evidence type="ECO:0000256" key="1">
    <source>
        <dbReference type="ARBA" id="ARBA00023125"/>
    </source>
</evidence>
<dbReference type="InterPro" id="IPR009061">
    <property type="entry name" value="DNA-bd_dom_put_sf"/>
</dbReference>
<dbReference type="GO" id="GO:0003677">
    <property type="term" value="F:DNA binding"/>
    <property type="evidence" value="ECO:0007669"/>
    <property type="project" value="UniProtKB-KW"/>
</dbReference>
<feature type="domain" description="HTH merR-type" evidence="2">
    <location>
        <begin position="1"/>
        <end position="69"/>
    </location>
</feature>
<dbReference type="AlphaFoldDB" id="A0A1N7IXI4"/>
<accession>A0A1N7IXI4</accession>
<dbReference type="STRING" id="484498.SAMN05421686_101111"/>
<protein>
    <submittedName>
        <fullName evidence="3">Transcriptional regulator, MerR family</fullName>
    </submittedName>
</protein>
<dbReference type="RefSeq" id="WP_076513326.1">
    <property type="nucleotide sequence ID" value="NZ_FTOH01000001.1"/>
</dbReference>
<keyword evidence="4" id="KW-1185">Reference proteome</keyword>
<dbReference type="OrthoDB" id="9808480at2"/>
<evidence type="ECO:0000313" key="4">
    <source>
        <dbReference type="Proteomes" id="UP000185639"/>
    </source>
</evidence>
<proteinExistence type="predicted"/>
<dbReference type="CDD" id="cd01109">
    <property type="entry name" value="HTH_YyaN"/>
    <property type="match status" value="1"/>
</dbReference>
<name>A0A1N7IXI4_9GAMM</name>
<dbReference type="Pfam" id="PF13411">
    <property type="entry name" value="MerR_1"/>
    <property type="match status" value="1"/>
</dbReference>
<dbReference type="PRINTS" id="PR00040">
    <property type="entry name" value="HTHMERR"/>
</dbReference>
<reference evidence="4" key="1">
    <citation type="submission" date="2017-01" db="EMBL/GenBank/DDBJ databases">
        <authorList>
            <person name="Varghese N."/>
            <person name="Submissions S."/>
        </authorList>
    </citation>
    <scope>NUCLEOTIDE SEQUENCE [LARGE SCALE GENOMIC DNA]</scope>
    <source>
        <strain evidence="4">DSM 24913</strain>
    </source>
</reference>